<dbReference type="AlphaFoldDB" id="A0A8H4VTA9"/>
<name>A0A8H4VTA9_9HELO</name>
<comment type="caution">
    <text evidence="2">The sequence shown here is derived from an EMBL/GenBank/DDBJ whole genome shotgun (WGS) entry which is preliminary data.</text>
</comment>
<reference evidence="2 3" key="1">
    <citation type="submission" date="2020-03" db="EMBL/GenBank/DDBJ databases">
        <title>Draft Genome Sequence of Cudoniella acicularis.</title>
        <authorList>
            <person name="Buettner E."/>
            <person name="Kellner H."/>
        </authorList>
    </citation>
    <scope>NUCLEOTIDE SEQUENCE [LARGE SCALE GENOMIC DNA]</scope>
    <source>
        <strain evidence="2 3">DSM 108380</strain>
    </source>
</reference>
<feature type="compositionally biased region" description="Basic and acidic residues" evidence="1">
    <location>
        <begin position="125"/>
        <end position="147"/>
    </location>
</feature>
<evidence type="ECO:0000313" key="3">
    <source>
        <dbReference type="Proteomes" id="UP000566819"/>
    </source>
</evidence>
<evidence type="ECO:0000256" key="1">
    <source>
        <dbReference type="SAM" id="MobiDB-lite"/>
    </source>
</evidence>
<keyword evidence="3" id="KW-1185">Reference proteome</keyword>
<dbReference type="EMBL" id="JAAMPI010001927">
    <property type="protein sequence ID" value="KAF4621718.1"/>
    <property type="molecule type" value="Genomic_DNA"/>
</dbReference>
<proteinExistence type="predicted"/>
<protein>
    <submittedName>
        <fullName evidence="2">Uncharacterized protein</fullName>
    </submittedName>
</protein>
<accession>A0A8H4VTA9</accession>
<gene>
    <name evidence="2" type="ORF">G7Y89_g14489</name>
</gene>
<sequence length="155" mass="17462">MKRRAFSPLTPENSRSAYTRANADSLVGSLREKVYSATGNVPLSEFGINEAFQRLTVGGRDLGPIKELGECASGGAVPFQWLEMAIKKAYVQTRNDFDKEQPGDKDRMAPVPQIGVDGYAKAYFGDHQERKQHNEDGEDREYKDTSLQRRKFTTR</sequence>
<organism evidence="2 3">
    <name type="scientific">Cudoniella acicularis</name>
    <dbReference type="NCBI Taxonomy" id="354080"/>
    <lineage>
        <taxon>Eukaryota</taxon>
        <taxon>Fungi</taxon>
        <taxon>Dikarya</taxon>
        <taxon>Ascomycota</taxon>
        <taxon>Pezizomycotina</taxon>
        <taxon>Leotiomycetes</taxon>
        <taxon>Helotiales</taxon>
        <taxon>Tricladiaceae</taxon>
        <taxon>Cudoniella</taxon>
    </lineage>
</organism>
<feature type="region of interest" description="Disordered" evidence="1">
    <location>
        <begin position="125"/>
        <end position="155"/>
    </location>
</feature>
<evidence type="ECO:0000313" key="2">
    <source>
        <dbReference type="EMBL" id="KAF4621718.1"/>
    </source>
</evidence>
<dbReference type="Proteomes" id="UP000566819">
    <property type="component" value="Unassembled WGS sequence"/>
</dbReference>